<name>B4RI19_PHEZH</name>
<dbReference type="eggNOG" id="COG1793">
    <property type="taxonomic scope" value="Bacteria"/>
</dbReference>
<dbReference type="Gene3D" id="3.90.920.10">
    <property type="entry name" value="DNA primase, PRIM domain"/>
    <property type="match status" value="1"/>
</dbReference>
<dbReference type="Pfam" id="PF13298">
    <property type="entry name" value="LigD_N"/>
    <property type="match status" value="1"/>
</dbReference>
<feature type="domain" description="DNA ligase D 3'-phosphoesterase" evidence="1">
    <location>
        <begin position="42"/>
        <end position="147"/>
    </location>
</feature>
<keyword evidence="3" id="KW-0614">Plasmid</keyword>
<evidence type="ECO:0000313" key="3">
    <source>
        <dbReference type="EMBL" id="ACG79994.1"/>
    </source>
</evidence>
<dbReference type="NCBIfam" id="TIGR02778">
    <property type="entry name" value="ligD_pol"/>
    <property type="match status" value="1"/>
</dbReference>
<gene>
    <name evidence="3" type="ordered locus">PHZ_p0051</name>
</gene>
<dbReference type="RefSeq" id="WP_012520294.1">
    <property type="nucleotide sequence ID" value="NC_011143.1"/>
</dbReference>
<keyword evidence="4" id="KW-1185">Reference proteome</keyword>
<geneLocation type="plasmid" evidence="4">
    <name>pHLK1</name>
</geneLocation>
<evidence type="ECO:0000259" key="2">
    <source>
        <dbReference type="Pfam" id="PF21686"/>
    </source>
</evidence>
<dbReference type="PANTHER" id="PTHR42705">
    <property type="entry name" value="BIFUNCTIONAL NON-HOMOLOGOUS END JOINING PROTEIN LIGD"/>
    <property type="match status" value="1"/>
</dbReference>
<evidence type="ECO:0000313" key="4">
    <source>
        <dbReference type="Proteomes" id="UP000001868"/>
    </source>
</evidence>
<proteinExistence type="predicted"/>
<dbReference type="Proteomes" id="UP000001868">
    <property type="component" value="Plasmid pHLK1"/>
</dbReference>
<dbReference type="KEGG" id="pzu:PHZ_p0051"/>
<evidence type="ECO:0000259" key="1">
    <source>
        <dbReference type="Pfam" id="PF13298"/>
    </source>
</evidence>
<dbReference type="EMBL" id="CP000748">
    <property type="protein sequence ID" value="ACG79994.1"/>
    <property type="molecule type" value="Genomic_DNA"/>
</dbReference>
<dbReference type="HOGENOM" id="CLU_008325_0_2_5"/>
<accession>B4RI19</accession>
<sequence length="536" mass="58490">MKQAVIETRLDSYRAKRDFSRTPEPAGQGAVRPAKRLRFVVQKHAARRLHYDLRLELDGVLLSWAVAKGPSFDPAERRLAVRTEDHPLDYGDFEGKIPEGQYGAGAVMIWDRGYWRPEGDPRIMLEHGKLRFTLDGVRLKGGWALVQMTRRSGARGRDWLLIKRRDAWAAPGEGAALLQTLTTSVASGRTVEEIAAGQRPAPRRDGVTRSCRNAERMADEIKRTASAAAGAGSSGRAAQAQVLGVAITHPDRALWPDDGRGQPISKLDLARYLEAVGPWMLRHVQGRPCALVRVPNGVLAPPRFLQRHPGRGAPAQITRVAVTGGGPPCFQLDRLDALAAAAQLAAVEFHPWNCRPFQPEVPGRVVIDLDPGDGLPFESVVKAALAVKDRLEGAGLVPYCKTTGGQGLHVVAPLADEKGKTTWAMAKSFARRLCQALAADAPQAYVLSASLDQRQGRIFLDYLRNDWAATAVAPLSPRARPFAPVSFPLAWNQVRADLEPQAWTLRTAATALVSTAAWADYLDAERPLSDALHRLT</sequence>
<organism evidence="3 4">
    <name type="scientific">Phenylobacterium zucineum (strain HLK1)</name>
    <dbReference type="NCBI Taxonomy" id="450851"/>
    <lineage>
        <taxon>Bacteria</taxon>
        <taxon>Pseudomonadati</taxon>
        <taxon>Pseudomonadota</taxon>
        <taxon>Alphaproteobacteria</taxon>
        <taxon>Caulobacterales</taxon>
        <taxon>Caulobacteraceae</taxon>
        <taxon>Phenylobacterium</taxon>
    </lineage>
</organism>
<feature type="domain" description="DNA ligase D polymerase" evidence="2">
    <location>
        <begin position="266"/>
        <end position="512"/>
    </location>
</feature>
<dbReference type="InterPro" id="IPR014145">
    <property type="entry name" value="LigD_pol_dom"/>
</dbReference>
<protein>
    <submittedName>
        <fullName evidence="3">ATP-dependent DNA ligase</fullName>
    </submittedName>
</protein>
<dbReference type="NCBIfam" id="TIGR02777">
    <property type="entry name" value="LigD_PE_dom"/>
    <property type="match status" value="1"/>
</dbReference>
<dbReference type="AlphaFoldDB" id="B4RI19"/>
<dbReference type="eggNOG" id="COG3285">
    <property type="taxonomic scope" value="Bacteria"/>
</dbReference>
<dbReference type="PANTHER" id="PTHR42705:SF2">
    <property type="entry name" value="BIFUNCTIONAL NON-HOMOLOGOUS END JOINING PROTEIN LIGD"/>
    <property type="match status" value="1"/>
</dbReference>
<dbReference type="GO" id="GO:0016874">
    <property type="term" value="F:ligase activity"/>
    <property type="evidence" value="ECO:0007669"/>
    <property type="project" value="UniProtKB-KW"/>
</dbReference>
<keyword evidence="3" id="KW-0436">Ligase</keyword>
<dbReference type="InterPro" id="IPR052171">
    <property type="entry name" value="NHEJ_LigD"/>
</dbReference>
<dbReference type="InterPro" id="IPR014144">
    <property type="entry name" value="LigD_PE_domain"/>
</dbReference>
<dbReference type="Pfam" id="PF21686">
    <property type="entry name" value="LigD_Prim-Pol"/>
    <property type="match status" value="1"/>
</dbReference>
<reference evidence="3 4" key="1">
    <citation type="journal article" date="2008" name="BMC Genomics">
        <title>Complete genome of Phenylobacterium zucineum - a novel facultative intracellular bacterium isolated from human erythroleukemia cell line K562.</title>
        <authorList>
            <person name="Luo Y."/>
            <person name="Xu X."/>
            <person name="Ding Z."/>
            <person name="Liu Z."/>
            <person name="Zhang B."/>
            <person name="Yan Z."/>
            <person name="Sun J."/>
            <person name="Hu S."/>
            <person name="Hu X."/>
        </authorList>
    </citation>
    <scope>NUCLEOTIDE SEQUENCE [LARGE SCALE GENOMIC DNA]</scope>
    <source>
        <strain evidence="4">HLK1</strain>
        <plasmid evidence="4">HLK1</plasmid>
        <plasmid evidence="4">Plasmid pHLK1</plasmid>
    </source>
</reference>